<reference evidence="2" key="2">
    <citation type="journal article" date="2018" name="Nat. Commun.">
        <title>Tailed giant Tupanvirus possesses the most complete translational apparatus of the known virosphere.</title>
        <authorList>
            <person name="Abrahao J."/>
            <person name="Silva L."/>
            <person name="Silva L.S."/>
            <person name="Khalil J.Y.B."/>
            <person name="Rodrigues R."/>
            <person name="Arantes T."/>
            <person name="Assis F."/>
            <person name="Boratto P."/>
            <person name="Andrade M."/>
            <person name="Kroon E.G."/>
            <person name="Ribeiro B."/>
            <person name="Bergier I."/>
            <person name="Seligmann H."/>
            <person name="Ghigo E."/>
            <person name="Colson P."/>
            <person name="Levasseur A."/>
            <person name="Kroemer G."/>
            <person name="Raoult D."/>
            <person name="La Scola B."/>
        </authorList>
    </citation>
    <scope>NUCLEOTIDE SEQUENCE [LARGE SCALE GENOMIC DNA]</scope>
    <source>
        <strain evidence="2">Soda lake</strain>
    </source>
</reference>
<dbReference type="EMBL" id="KY523104">
    <property type="protein sequence ID" value="QKU35061.1"/>
    <property type="molecule type" value="Genomic_DNA"/>
</dbReference>
<reference evidence="2" key="1">
    <citation type="submission" date="2017-01" db="EMBL/GenBank/DDBJ databases">
        <authorList>
            <person name="Assis F.L."/>
            <person name="Abrahao J.S."/>
            <person name="Silva L."/>
            <person name="Khalil J.B."/>
            <person name="Rodrigues R."/>
            <person name="Silva L.S."/>
            <person name="Arantes T."/>
            <person name="Boratto P."/>
            <person name="Andrade M."/>
            <person name="Kroon E.G."/>
            <person name="Ribeiro B."/>
            <person name="Bergier I."/>
            <person name="Seligmann H."/>
            <person name="Ghigo E."/>
            <person name="Colson P."/>
            <person name="Levasseur A."/>
            <person name="Raoult D."/>
            <person name="Scola B.L."/>
        </authorList>
    </citation>
    <scope>NUCLEOTIDE SEQUENCE</scope>
    <source>
        <strain evidence="2">Soda lake</strain>
    </source>
</reference>
<evidence type="ECO:0000313" key="2">
    <source>
        <dbReference type="EMBL" id="QKU35061.1"/>
    </source>
</evidence>
<protein>
    <submittedName>
        <fullName evidence="2">Putative orfan</fullName>
    </submittedName>
</protein>
<feature type="region of interest" description="Disordered" evidence="1">
    <location>
        <begin position="28"/>
        <end position="47"/>
    </location>
</feature>
<sequence length="92" mass="9963">MASRDIYGYDQRAINSFYAQTGGYHSQPTTCTHSSHSAPNPSVTSWASRSVASGNPKVLMQYLGNSGGGSGYYSTSSPGFTVTYYPTHNRPW</sequence>
<accession>A0A6N1P206</accession>
<proteinExistence type="predicted"/>
<organism evidence="2">
    <name type="scientific">Tupanvirus soda lake</name>
    <dbReference type="NCBI Taxonomy" id="2126985"/>
    <lineage>
        <taxon>Viruses</taxon>
        <taxon>Varidnaviria</taxon>
        <taxon>Bamfordvirae</taxon>
        <taxon>Nucleocytoviricota</taxon>
        <taxon>Megaviricetes</taxon>
        <taxon>Imitervirales</taxon>
        <taxon>Mimiviridae</taxon>
        <taxon>Megamimivirinae</taxon>
        <taxon>Tupanvirus</taxon>
        <taxon>Tupanvirus salinum</taxon>
    </lineage>
</organism>
<dbReference type="GeneID" id="80518478"/>
<dbReference type="KEGG" id="vg:80518478"/>
<evidence type="ECO:0000256" key="1">
    <source>
        <dbReference type="SAM" id="MobiDB-lite"/>
    </source>
</evidence>
<name>A0A6N1P206_9VIRU</name>
<dbReference type="RefSeq" id="YP_010781714.1">
    <property type="nucleotide sequence ID" value="NC_075039.1"/>
</dbReference>